<evidence type="ECO:0000313" key="2">
    <source>
        <dbReference type="EMBL" id="KAH3829455.1"/>
    </source>
</evidence>
<dbReference type="InterPro" id="IPR001304">
    <property type="entry name" value="C-type_lectin-like"/>
</dbReference>
<dbReference type="Pfam" id="PF00059">
    <property type="entry name" value="Lectin_C"/>
    <property type="match status" value="1"/>
</dbReference>
<evidence type="ECO:0000313" key="3">
    <source>
        <dbReference type="Proteomes" id="UP000828390"/>
    </source>
</evidence>
<dbReference type="Gene3D" id="3.10.100.10">
    <property type="entry name" value="Mannose-Binding Protein A, subunit A"/>
    <property type="match status" value="1"/>
</dbReference>
<sequence length="128" mass="14995">MKSHLIYNDSVAFCKKCGYRVVTIESKEEQTFLASQMKIHIPTPRSSYNNHGDNDGFFLDFYNPEGNQTIRMDNKSIVLFTIFADGQPNGMHHYIAAMGYDNWLWHDVAKRDRFQTVCEIGIKEFYVW</sequence>
<dbReference type="CDD" id="cd00037">
    <property type="entry name" value="CLECT"/>
    <property type="match status" value="1"/>
</dbReference>
<reference evidence="2" key="2">
    <citation type="submission" date="2020-11" db="EMBL/GenBank/DDBJ databases">
        <authorList>
            <person name="McCartney M.A."/>
            <person name="Auch B."/>
            <person name="Kono T."/>
            <person name="Mallez S."/>
            <person name="Becker A."/>
            <person name="Gohl D.M."/>
            <person name="Silverstein K.A.T."/>
            <person name="Koren S."/>
            <person name="Bechman K.B."/>
            <person name="Herman A."/>
            <person name="Abrahante J.E."/>
            <person name="Garbe J."/>
        </authorList>
    </citation>
    <scope>NUCLEOTIDE SEQUENCE</scope>
    <source>
        <strain evidence="2">Duluth1</strain>
        <tissue evidence="2">Whole animal</tissue>
    </source>
</reference>
<reference evidence="2" key="1">
    <citation type="journal article" date="2019" name="bioRxiv">
        <title>The Genome of the Zebra Mussel, Dreissena polymorpha: A Resource for Invasive Species Research.</title>
        <authorList>
            <person name="McCartney M.A."/>
            <person name="Auch B."/>
            <person name="Kono T."/>
            <person name="Mallez S."/>
            <person name="Zhang Y."/>
            <person name="Obille A."/>
            <person name="Becker A."/>
            <person name="Abrahante J.E."/>
            <person name="Garbe J."/>
            <person name="Badalamenti J.P."/>
            <person name="Herman A."/>
            <person name="Mangelson H."/>
            <person name="Liachko I."/>
            <person name="Sullivan S."/>
            <person name="Sone E.D."/>
            <person name="Koren S."/>
            <person name="Silverstein K.A.T."/>
            <person name="Beckman K.B."/>
            <person name="Gohl D.M."/>
        </authorList>
    </citation>
    <scope>NUCLEOTIDE SEQUENCE</scope>
    <source>
        <strain evidence="2">Duluth1</strain>
        <tissue evidence="2">Whole animal</tissue>
    </source>
</reference>
<dbReference type="InterPro" id="IPR016186">
    <property type="entry name" value="C-type_lectin-like/link_sf"/>
</dbReference>
<comment type="caution">
    <text evidence="2">The sequence shown here is derived from an EMBL/GenBank/DDBJ whole genome shotgun (WGS) entry which is preliminary data.</text>
</comment>
<dbReference type="SUPFAM" id="SSF56436">
    <property type="entry name" value="C-type lectin-like"/>
    <property type="match status" value="1"/>
</dbReference>
<dbReference type="EMBL" id="JAIWYP010000005">
    <property type="protein sequence ID" value="KAH3829455.1"/>
    <property type="molecule type" value="Genomic_DNA"/>
</dbReference>
<dbReference type="Proteomes" id="UP000828390">
    <property type="component" value="Unassembled WGS sequence"/>
</dbReference>
<protein>
    <recommendedName>
        <fullName evidence="1">C-type lectin domain-containing protein</fullName>
    </recommendedName>
</protein>
<dbReference type="InterPro" id="IPR016187">
    <property type="entry name" value="CTDL_fold"/>
</dbReference>
<organism evidence="2 3">
    <name type="scientific">Dreissena polymorpha</name>
    <name type="common">Zebra mussel</name>
    <name type="synonym">Mytilus polymorpha</name>
    <dbReference type="NCBI Taxonomy" id="45954"/>
    <lineage>
        <taxon>Eukaryota</taxon>
        <taxon>Metazoa</taxon>
        <taxon>Spiralia</taxon>
        <taxon>Lophotrochozoa</taxon>
        <taxon>Mollusca</taxon>
        <taxon>Bivalvia</taxon>
        <taxon>Autobranchia</taxon>
        <taxon>Heteroconchia</taxon>
        <taxon>Euheterodonta</taxon>
        <taxon>Imparidentia</taxon>
        <taxon>Neoheterodontei</taxon>
        <taxon>Myida</taxon>
        <taxon>Dreissenoidea</taxon>
        <taxon>Dreissenidae</taxon>
        <taxon>Dreissena</taxon>
    </lineage>
</organism>
<gene>
    <name evidence="2" type="ORF">DPMN_131451</name>
</gene>
<proteinExistence type="predicted"/>
<evidence type="ECO:0000259" key="1">
    <source>
        <dbReference type="Pfam" id="PF00059"/>
    </source>
</evidence>
<dbReference type="AlphaFoldDB" id="A0A9D4H8G5"/>
<keyword evidence="3" id="KW-1185">Reference proteome</keyword>
<accession>A0A9D4H8G5</accession>
<name>A0A9D4H8G5_DREPO</name>
<feature type="domain" description="C-type lectin" evidence="1">
    <location>
        <begin position="6"/>
        <end position="119"/>
    </location>
</feature>